<dbReference type="Pfam" id="PF00072">
    <property type="entry name" value="Response_reg"/>
    <property type="match status" value="1"/>
</dbReference>
<dbReference type="RefSeq" id="WP_247982678.1">
    <property type="nucleotide sequence ID" value="NZ_CP078076.1"/>
</dbReference>
<keyword evidence="1 3" id="KW-0597">Phosphoprotein</keyword>
<dbReference type="PANTHER" id="PTHR43214">
    <property type="entry name" value="TWO-COMPONENT RESPONSE REGULATOR"/>
    <property type="match status" value="1"/>
</dbReference>
<accession>A0ABY4IE82</accession>
<gene>
    <name evidence="6" type="ORF">KV394_07095</name>
</gene>
<evidence type="ECO:0000313" key="6">
    <source>
        <dbReference type="EMBL" id="UPL10884.1"/>
    </source>
</evidence>
<dbReference type="Proteomes" id="UP000831467">
    <property type="component" value="Chromosome"/>
</dbReference>
<protein>
    <submittedName>
        <fullName evidence="6">Response regulator transcription factor</fullName>
    </submittedName>
</protein>
<evidence type="ECO:0000259" key="4">
    <source>
        <dbReference type="PROSITE" id="PS50043"/>
    </source>
</evidence>
<organism evidence="6 7">
    <name type="scientific">Microbacterium sufflavum</name>
    <dbReference type="NCBI Taxonomy" id="2851649"/>
    <lineage>
        <taxon>Bacteria</taxon>
        <taxon>Bacillati</taxon>
        <taxon>Actinomycetota</taxon>
        <taxon>Actinomycetes</taxon>
        <taxon>Micrococcales</taxon>
        <taxon>Microbacteriaceae</taxon>
        <taxon>Microbacterium</taxon>
    </lineage>
</organism>
<evidence type="ECO:0000256" key="3">
    <source>
        <dbReference type="PROSITE-ProRule" id="PRU00169"/>
    </source>
</evidence>
<keyword evidence="2" id="KW-0238">DNA-binding</keyword>
<reference evidence="6 7" key="1">
    <citation type="submission" date="2021-06" db="EMBL/GenBank/DDBJ databases">
        <title>Genome-based taxonomic framework of Microbacterium strains isolated from marine environment, the description of four new species and reclassification of four preexisting species.</title>
        <authorList>
            <person name="Lee S.D."/>
            <person name="Kim S.-M."/>
            <person name="Byeon Y.-S."/>
            <person name="Yang H.L."/>
            <person name="Kim I.S."/>
        </authorList>
    </citation>
    <scope>NUCLEOTIDE SEQUENCE [LARGE SCALE GENOMIC DNA]</scope>
    <source>
        <strain evidence="6 7">SSW1-51</strain>
    </source>
</reference>
<keyword evidence="7" id="KW-1185">Reference proteome</keyword>
<dbReference type="SUPFAM" id="SSF46894">
    <property type="entry name" value="C-terminal effector domain of the bipartite response regulators"/>
    <property type="match status" value="1"/>
</dbReference>
<dbReference type="PROSITE" id="PS50110">
    <property type="entry name" value="RESPONSE_REGULATORY"/>
    <property type="match status" value="1"/>
</dbReference>
<feature type="domain" description="Response regulatory" evidence="5">
    <location>
        <begin position="16"/>
        <end position="132"/>
    </location>
</feature>
<dbReference type="InterPro" id="IPR016032">
    <property type="entry name" value="Sig_transdc_resp-reg_C-effctor"/>
</dbReference>
<dbReference type="SMART" id="SM00421">
    <property type="entry name" value="HTH_LUXR"/>
    <property type="match status" value="1"/>
</dbReference>
<name>A0ABY4IE82_9MICO</name>
<dbReference type="SUPFAM" id="SSF52172">
    <property type="entry name" value="CheY-like"/>
    <property type="match status" value="1"/>
</dbReference>
<sequence>MPEESSAVDAADSAVRIFVVDDHPVFAFGMSSFLESIEGFRVVGRAGTEDEAVDGVLAAQPDVVLMDVDLGAGSGIEATRRIVRAAPGIGVLIVTMLGDDDSVFAALRAGARGYLLKSALPDEIERGLRAVASGDVLLTAEVGRRAIDLLSGARTTGPVVFPELTHREREVLDLIARGLDNQAVARRLVLSSKTVRNYLSGILAKLAVPDRSALIVRAREAGLGRDAPDAPA</sequence>
<evidence type="ECO:0000256" key="2">
    <source>
        <dbReference type="ARBA" id="ARBA00023125"/>
    </source>
</evidence>
<dbReference type="InterPro" id="IPR001789">
    <property type="entry name" value="Sig_transdc_resp-reg_receiver"/>
</dbReference>
<evidence type="ECO:0000313" key="7">
    <source>
        <dbReference type="Proteomes" id="UP000831467"/>
    </source>
</evidence>
<dbReference type="InterPro" id="IPR000792">
    <property type="entry name" value="Tscrpt_reg_LuxR_C"/>
</dbReference>
<dbReference type="SMART" id="SM00448">
    <property type="entry name" value="REC"/>
    <property type="match status" value="1"/>
</dbReference>
<dbReference type="EMBL" id="CP078076">
    <property type="protein sequence ID" value="UPL10884.1"/>
    <property type="molecule type" value="Genomic_DNA"/>
</dbReference>
<evidence type="ECO:0000259" key="5">
    <source>
        <dbReference type="PROSITE" id="PS50110"/>
    </source>
</evidence>
<dbReference type="PROSITE" id="PS50043">
    <property type="entry name" value="HTH_LUXR_2"/>
    <property type="match status" value="1"/>
</dbReference>
<dbReference type="InterPro" id="IPR058245">
    <property type="entry name" value="NreC/VraR/RcsB-like_REC"/>
</dbReference>
<dbReference type="CDD" id="cd06170">
    <property type="entry name" value="LuxR_C_like"/>
    <property type="match status" value="1"/>
</dbReference>
<feature type="domain" description="HTH luxR-type" evidence="4">
    <location>
        <begin position="157"/>
        <end position="222"/>
    </location>
</feature>
<dbReference type="Gene3D" id="3.40.50.2300">
    <property type="match status" value="1"/>
</dbReference>
<dbReference type="Pfam" id="PF00196">
    <property type="entry name" value="GerE"/>
    <property type="match status" value="1"/>
</dbReference>
<feature type="modified residue" description="4-aspartylphosphate" evidence="3">
    <location>
        <position position="67"/>
    </location>
</feature>
<proteinExistence type="predicted"/>
<dbReference type="CDD" id="cd17535">
    <property type="entry name" value="REC_NarL-like"/>
    <property type="match status" value="1"/>
</dbReference>
<dbReference type="PRINTS" id="PR00038">
    <property type="entry name" value="HTHLUXR"/>
</dbReference>
<dbReference type="InterPro" id="IPR039420">
    <property type="entry name" value="WalR-like"/>
</dbReference>
<dbReference type="InterPro" id="IPR011006">
    <property type="entry name" value="CheY-like_superfamily"/>
</dbReference>
<evidence type="ECO:0000256" key="1">
    <source>
        <dbReference type="ARBA" id="ARBA00022553"/>
    </source>
</evidence>